<proteinExistence type="inferred from homology"/>
<keyword evidence="3" id="KW-1003">Cell membrane</keyword>
<dbReference type="PANTHER" id="PTHR43386:SF1">
    <property type="entry name" value="D,D-DIPEPTIDE TRANSPORT SYSTEM PERMEASE PROTEIN DDPC-RELATED"/>
    <property type="match status" value="1"/>
</dbReference>
<dbReference type="InterPro" id="IPR035906">
    <property type="entry name" value="MetI-like_sf"/>
</dbReference>
<dbReference type="InterPro" id="IPR050366">
    <property type="entry name" value="BP-dependent_transpt_permease"/>
</dbReference>
<evidence type="ECO:0000256" key="1">
    <source>
        <dbReference type="ARBA" id="ARBA00004651"/>
    </source>
</evidence>
<reference evidence="9 10" key="1">
    <citation type="submission" date="2019-03" db="EMBL/GenBank/DDBJ databases">
        <title>Metabolic potential of uncultured bacteria and archaea associated with petroleum seepage in deep-sea sediments.</title>
        <authorList>
            <person name="Dong X."/>
            <person name="Hubert C."/>
        </authorList>
    </citation>
    <scope>NUCLEOTIDE SEQUENCE [LARGE SCALE GENOMIC DNA]</scope>
    <source>
        <strain evidence="9">E29_bin78</strain>
    </source>
</reference>
<name>A0A523UUY3_UNCAE</name>
<feature type="domain" description="ABC transmembrane type-1" evidence="8">
    <location>
        <begin position="94"/>
        <end position="284"/>
    </location>
</feature>
<dbReference type="InterPro" id="IPR025966">
    <property type="entry name" value="OppC_N"/>
</dbReference>
<dbReference type="CDD" id="cd06261">
    <property type="entry name" value="TM_PBP2"/>
    <property type="match status" value="1"/>
</dbReference>
<feature type="transmembrane region" description="Helical" evidence="7">
    <location>
        <begin position="263"/>
        <end position="283"/>
    </location>
</feature>
<dbReference type="EMBL" id="SOJK01000131">
    <property type="protein sequence ID" value="TET46338.1"/>
    <property type="molecule type" value="Genomic_DNA"/>
</dbReference>
<dbReference type="Pfam" id="PF00528">
    <property type="entry name" value="BPD_transp_1"/>
    <property type="match status" value="1"/>
</dbReference>
<dbReference type="GO" id="GO:0005886">
    <property type="term" value="C:plasma membrane"/>
    <property type="evidence" value="ECO:0007669"/>
    <property type="project" value="UniProtKB-SubCell"/>
</dbReference>
<organism evidence="9 10">
    <name type="scientific">Aerophobetes bacterium</name>
    <dbReference type="NCBI Taxonomy" id="2030807"/>
    <lineage>
        <taxon>Bacteria</taxon>
        <taxon>Candidatus Aerophobota</taxon>
    </lineage>
</organism>
<feature type="transmembrane region" description="Helical" evidence="7">
    <location>
        <begin position="224"/>
        <end position="243"/>
    </location>
</feature>
<evidence type="ECO:0000256" key="6">
    <source>
        <dbReference type="ARBA" id="ARBA00023136"/>
    </source>
</evidence>
<keyword evidence="5 7" id="KW-1133">Transmembrane helix</keyword>
<feature type="transmembrane region" description="Helical" evidence="7">
    <location>
        <begin position="29"/>
        <end position="51"/>
    </location>
</feature>
<evidence type="ECO:0000256" key="3">
    <source>
        <dbReference type="ARBA" id="ARBA00022475"/>
    </source>
</evidence>
<dbReference type="PROSITE" id="PS50928">
    <property type="entry name" value="ABC_TM1"/>
    <property type="match status" value="1"/>
</dbReference>
<sequence>MQKGSSRQGELSKRWENIRRNWYKFSRNSLSIIGLVVVCIIVFVAIFAPYISPHPESAGKFINFYEASQRPSLVHLCGTDVFGRDVLTRIFFGYRFSLMMGIVVLSLVVPVGVVLGLIAGYYRDSWLDTVIMRITDIFVAVPPLILALAVCSVLTPGIFHAMMAVSLMWWPWYTRMVYGVASSLKGEFFVQAAEVTGASRTHILFREILPNCIAPIFTKMSLDMGWVILIGASLSFVGLGAQPPTADLGSMVADGSKYLPDQWWIAVFPAFAIMLVVLAFNLMGDGIRDMLGAEGE</sequence>
<keyword evidence="4 7" id="KW-0812">Transmembrane</keyword>
<dbReference type="InterPro" id="IPR000515">
    <property type="entry name" value="MetI-like"/>
</dbReference>
<gene>
    <name evidence="9" type="ORF">E3J59_03145</name>
</gene>
<feature type="transmembrane region" description="Helical" evidence="7">
    <location>
        <begin position="96"/>
        <end position="122"/>
    </location>
</feature>
<keyword evidence="6 7" id="KW-0472">Membrane</keyword>
<evidence type="ECO:0000256" key="4">
    <source>
        <dbReference type="ARBA" id="ARBA00022692"/>
    </source>
</evidence>
<evidence type="ECO:0000256" key="5">
    <source>
        <dbReference type="ARBA" id="ARBA00022989"/>
    </source>
</evidence>
<evidence type="ECO:0000256" key="2">
    <source>
        <dbReference type="ARBA" id="ARBA00022448"/>
    </source>
</evidence>
<comment type="subcellular location">
    <subcellularLocation>
        <location evidence="1 7">Cell membrane</location>
        <topology evidence="1 7">Multi-pass membrane protein</topology>
    </subcellularLocation>
</comment>
<dbReference type="Gene3D" id="1.10.3720.10">
    <property type="entry name" value="MetI-like"/>
    <property type="match status" value="1"/>
</dbReference>
<feature type="transmembrane region" description="Helical" evidence="7">
    <location>
        <begin position="134"/>
        <end position="155"/>
    </location>
</feature>
<evidence type="ECO:0000259" key="8">
    <source>
        <dbReference type="PROSITE" id="PS50928"/>
    </source>
</evidence>
<evidence type="ECO:0000313" key="10">
    <source>
        <dbReference type="Proteomes" id="UP000320679"/>
    </source>
</evidence>
<evidence type="ECO:0000313" key="9">
    <source>
        <dbReference type="EMBL" id="TET46338.1"/>
    </source>
</evidence>
<keyword evidence="2 7" id="KW-0813">Transport</keyword>
<dbReference type="GO" id="GO:0055085">
    <property type="term" value="P:transmembrane transport"/>
    <property type="evidence" value="ECO:0007669"/>
    <property type="project" value="InterPro"/>
</dbReference>
<evidence type="ECO:0000256" key="7">
    <source>
        <dbReference type="RuleBase" id="RU363032"/>
    </source>
</evidence>
<accession>A0A523UUY3</accession>
<dbReference type="Proteomes" id="UP000320679">
    <property type="component" value="Unassembled WGS sequence"/>
</dbReference>
<dbReference type="Pfam" id="PF12911">
    <property type="entry name" value="OppC_N"/>
    <property type="match status" value="1"/>
</dbReference>
<comment type="similarity">
    <text evidence="7">Belongs to the binding-protein-dependent transport system permease family.</text>
</comment>
<comment type="caution">
    <text evidence="9">The sequence shown here is derived from an EMBL/GenBank/DDBJ whole genome shotgun (WGS) entry which is preliminary data.</text>
</comment>
<dbReference type="PANTHER" id="PTHR43386">
    <property type="entry name" value="OLIGOPEPTIDE TRANSPORT SYSTEM PERMEASE PROTEIN APPC"/>
    <property type="match status" value="1"/>
</dbReference>
<protein>
    <submittedName>
        <fullName evidence="9">ABC transporter permease</fullName>
    </submittedName>
</protein>
<dbReference type="AlphaFoldDB" id="A0A523UUY3"/>
<dbReference type="SUPFAM" id="SSF161098">
    <property type="entry name" value="MetI-like"/>
    <property type="match status" value="1"/>
</dbReference>